<accession>A0A9P1FF23</accession>
<dbReference type="SUPFAM" id="SSF55347">
    <property type="entry name" value="Glyceraldehyde-3-phosphate dehydrogenase-like, C-terminal domain"/>
    <property type="match status" value="1"/>
</dbReference>
<dbReference type="InterPro" id="IPR000683">
    <property type="entry name" value="Gfo/Idh/MocA-like_OxRdtase_N"/>
</dbReference>
<dbReference type="AlphaFoldDB" id="A0A9P1FF23"/>
<evidence type="ECO:0000259" key="1">
    <source>
        <dbReference type="Pfam" id="PF01408"/>
    </source>
</evidence>
<dbReference type="NCBIfam" id="TIGR01409">
    <property type="entry name" value="TAT_signal_seq"/>
    <property type="match status" value="1"/>
</dbReference>
<dbReference type="PROSITE" id="PS51318">
    <property type="entry name" value="TAT"/>
    <property type="match status" value="1"/>
</dbReference>
<reference evidence="4" key="2">
    <citation type="submission" date="2024-04" db="EMBL/GenBank/DDBJ databases">
        <authorList>
            <person name="Chen Y."/>
            <person name="Shah S."/>
            <person name="Dougan E. K."/>
            <person name="Thang M."/>
            <person name="Chan C."/>
        </authorList>
    </citation>
    <scope>NUCLEOTIDE SEQUENCE [LARGE SCALE GENOMIC DNA]</scope>
</reference>
<feature type="domain" description="Gfo/Idh/MocA-like oxidoreductase bacterial type C-terminal" evidence="2">
    <location>
        <begin position="214"/>
        <end position="283"/>
    </location>
</feature>
<evidence type="ECO:0000259" key="2">
    <source>
        <dbReference type="Pfam" id="PF19051"/>
    </source>
</evidence>
<dbReference type="InterPro" id="IPR036291">
    <property type="entry name" value="NAD(P)-bd_dom_sf"/>
</dbReference>
<keyword evidence="5" id="KW-0378">Hydrolase</keyword>
<reference evidence="3" key="1">
    <citation type="submission" date="2022-10" db="EMBL/GenBank/DDBJ databases">
        <authorList>
            <person name="Chen Y."/>
            <person name="Dougan E. K."/>
            <person name="Chan C."/>
            <person name="Rhodes N."/>
            <person name="Thang M."/>
        </authorList>
    </citation>
    <scope>NUCLEOTIDE SEQUENCE</scope>
</reference>
<organism evidence="3">
    <name type="scientific">Cladocopium goreaui</name>
    <dbReference type="NCBI Taxonomy" id="2562237"/>
    <lineage>
        <taxon>Eukaryota</taxon>
        <taxon>Sar</taxon>
        <taxon>Alveolata</taxon>
        <taxon>Dinophyceae</taxon>
        <taxon>Suessiales</taxon>
        <taxon>Symbiodiniaceae</taxon>
        <taxon>Cladocopium</taxon>
    </lineage>
</organism>
<dbReference type="Pfam" id="PF19051">
    <property type="entry name" value="GFO_IDH_MocA_C2"/>
    <property type="match status" value="1"/>
</dbReference>
<evidence type="ECO:0000313" key="4">
    <source>
        <dbReference type="EMBL" id="CAL1124842.1"/>
    </source>
</evidence>
<dbReference type="EMBL" id="CAMXCT010000001">
    <property type="protein sequence ID" value="CAI3971467.1"/>
    <property type="molecule type" value="Genomic_DNA"/>
</dbReference>
<dbReference type="Proteomes" id="UP001152797">
    <property type="component" value="Unassembled WGS sequence"/>
</dbReference>
<keyword evidence="6" id="KW-1185">Reference proteome</keyword>
<gene>
    <name evidence="3" type="ORF">C1SCF055_LOCUS57</name>
</gene>
<name>A0A9P1FF23_9DINO</name>
<dbReference type="PANTHER" id="PTHR43818:SF5">
    <property type="entry name" value="OXIDOREDUCTASE FAMILY PROTEIN"/>
    <property type="match status" value="1"/>
</dbReference>
<dbReference type="Pfam" id="PF01408">
    <property type="entry name" value="GFO_IDH_MocA"/>
    <property type="match status" value="1"/>
</dbReference>
<dbReference type="InterPro" id="IPR050463">
    <property type="entry name" value="Gfo/Idh/MocA_oxidrdct_glycsds"/>
</dbReference>
<evidence type="ECO:0000313" key="6">
    <source>
        <dbReference type="Proteomes" id="UP001152797"/>
    </source>
</evidence>
<dbReference type="PANTHER" id="PTHR43818">
    <property type="entry name" value="BCDNA.GH03377"/>
    <property type="match status" value="1"/>
</dbReference>
<sequence length="450" mass="49528">MSNDLKNISAPSVSRRRFLGTSAAAAATAVYFPYGAKAFANTAKNDRPIIGCIGVGSMGTGDAHGHNQFGDIVAVCDVDSRHAERAKADGNIGKGKADAYGDYRKVLERDDIDVVSIVTPDHWHVKIAIEALQAGKHVFCQKPLTLTLEENLLVRDACDKHPDQVFFIGTQQRSDADRFLRAINMVQKGLLGDIQNIVVGINGGVVGGPFPVVEPPKELDWDMWLGQAPKVEYREPRCHYEFRWWYEYSGGKFTDWGAHHVDIATWAIGADKQGYGPTEIDGTDAKHPVPFKDGYPTVDDSYNSSHDFAVHCKFPTGTNMTVTSRGDNGVLFEGTKGRLFVSRGKIAGTPIEENWDEGQFTADDLAALYKGKPHEGHKQNFYRCIAEGGLPVSDVYSHVQAMHTCHLCAIASRLGRKITWDPSSEQITGDDEAASFFARKPREGFEIPRV</sequence>
<dbReference type="OrthoDB" id="448638at2759"/>
<dbReference type="GO" id="GO:0016787">
    <property type="term" value="F:hydrolase activity"/>
    <property type="evidence" value="ECO:0007669"/>
    <property type="project" value="UniProtKB-KW"/>
</dbReference>
<protein>
    <submittedName>
        <fullName evidence="5">Glycosyl hydrolase family 109 protein</fullName>
    </submittedName>
</protein>
<dbReference type="Gene3D" id="3.40.50.720">
    <property type="entry name" value="NAD(P)-binding Rossmann-like Domain"/>
    <property type="match status" value="1"/>
</dbReference>
<dbReference type="EMBL" id="CAMXCT030000001">
    <property type="protein sequence ID" value="CAL4758779.1"/>
    <property type="molecule type" value="Genomic_DNA"/>
</dbReference>
<comment type="caution">
    <text evidence="3">The sequence shown here is derived from an EMBL/GenBank/DDBJ whole genome shotgun (WGS) entry which is preliminary data.</text>
</comment>
<feature type="domain" description="Gfo/Idh/MocA-like oxidoreductase N-terminal" evidence="1">
    <location>
        <begin position="50"/>
        <end position="166"/>
    </location>
</feature>
<evidence type="ECO:0000313" key="3">
    <source>
        <dbReference type="EMBL" id="CAI3971467.1"/>
    </source>
</evidence>
<dbReference type="EMBL" id="CAMXCT020000001">
    <property type="protein sequence ID" value="CAL1124842.1"/>
    <property type="molecule type" value="Genomic_DNA"/>
</dbReference>
<dbReference type="InterPro" id="IPR019546">
    <property type="entry name" value="TAT_signal_bac_arc"/>
</dbReference>
<evidence type="ECO:0000313" key="5">
    <source>
        <dbReference type="EMBL" id="CAL4758779.1"/>
    </source>
</evidence>
<dbReference type="InterPro" id="IPR006311">
    <property type="entry name" value="TAT_signal"/>
</dbReference>
<proteinExistence type="predicted"/>
<dbReference type="Gene3D" id="3.30.360.10">
    <property type="entry name" value="Dihydrodipicolinate Reductase, domain 2"/>
    <property type="match status" value="1"/>
</dbReference>
<dbReference type="GO" id="GO:0000166">
    <property type="term" value="F:nucleotide binding"/>
    <property type="evidence" value="ECO:0007669"/>
    <property type="project" value="InterPro"/>
</dbReference>
<dbReference type="InterPro" id="IPR043906">
    <property type="entry name" value="Gfo/Idh/MocA_OxRdtase_bact_C"/>
</dbReference>
<dbReference type="SUPFAM" id="SSF51735">
    <property type="entry name" value="NAD(P)-binding Rossmann-fold domains"/>
    <property type="match status" value="1"/>
</dbReference>